<accession>A0A512HW47</accession>
<protein>
    <recommendedName>
        <fullName evidence="1">DUF6457 domain-containing protein</fullName>
    </recommendedName>
</protein>
<name>A0A512HW47_9ACTN</name>
<dbReference type="Pfam" id="PF20058">
    <property type="entry name" value="DUF6457"/>
    <property type="match status" value="1"/>
</dbReference>
<dbReference type="InterPro" id="IPR045598">
    <property type="entry name" value="DUF6457"/>
</dbReference>
<dbReference type="AlphaFoldDB" id="A0A512HW47"/>
<dbReference type="OrthoDB" id="4735656at2"/>
<feature type="domain" description="DUF6457" evidence="1">
    <location>
        <begin position="3"/>
        <end position="79"/>
    </location>
</feature>
<comment type="caution">
    <text evidence="2">The sequence shown here is derived from an EMBL/GenBank/DDBJ whole genome shotgun (WGS) entry which is preliminary data.</text>
</comment>
<sequence length="81" mass="8279">MATDEILDRWWQALCAELGIAPDADPEALLDLAGTAAHAIVRPAAPLTTFLVGYAAGRAGADAAGITDLVERADAAAEDFG</sequence>
<dbReference type="Proteomes" id="UP000321769">
    <property type="component" value="Unassembled WGS sequence"/>
</dbReference>
<dbReference type="EMBL" id="BJZQ01000009">
    <property type="protein sequence ID" value="GEO89655.1"/>
    <property type="molecule type" value="Genomic_DNA"/>
</dbReference>
<evidence type="ECO:0000313" key="2">
    <source>
        <dbReference type="EMBL" id="GEO89655.1"/>
    </source>
</evidence>
<evidence type="ECO:0000313" key="3">
    <source>
        <dbReference type="Proteomes" id="UP000321769"/>
    </source>
</evidence>
<dbReference type="RefSeq" id="WP_146827528.1">
    <property type="nucleotide sequence ID" value="NZ_BAAAYQ010000001.1"/>
</dbReference>
<organism evidence="2 3">
    <name type="scientific">Aeromicrobium flavum</name>
    <dbReference type="NCBI Taxonomy" id="416568"/>
    <lineage>
        <taxon>Bacteria</taxon>
        <taxon>Bacillati</taxon>
        <taxon>Actinomycetota</taxon>
        <taxon>Actinomycetes</taxon>
        <taxon>Propionibacteriales</taxon>
        <taxon>Nocardioidaceae</taxon>
        <taxon>Aeromicrobium</taxon>
    </lineage>
</organism>
<proteinExistence type="predicted"/>
<gene>
    <name evidence="2" type="ORF">AFL01nite_19820</name>
</gene>
<keyword evidence="3" id="KW-1185">Reference proteome</keyword>
<evidence type="ECO:0000259" key="1">
    <source>
        <dbReference type="Pfam" id="PF20058"/>
    </source>
</evidence>
<reference evidence="2 3" key="1">
    <citation type="submission" date="2019-07" db="EMBL/GenBank/DDBJ databases">
        <title>Whole genome shotgun sequence of Aeromicrobium flavum NBRC 107625.</title>
        <authorList>
            <person name="Hosoyama A."/>
            <person name="Uohara A."/>
            <person name="Ohji S."/>
            <person name="Ichikawa N."/>
        </authorList>
    </citation>
    <scope>NUCLEOTIDE SEQUENCE [LARGE SCALE GENOMIC DNA]</scope>
    <source>
        <strain evidence="2 3">NBRC 107625</strain>
    </source>
</reference>